<evidence type="ECO:0000256" key="12">
    <source>
        <dbReference type="SAM" id="Coils"/>
    </source>
</evidence>
<evidence type="ECO:0000256" key="5">
    <source>
        <dbReference type="ARBA" id="ARBA00023054"/>
    </source>
</evidence>
<dbReference type="Pfam" id="PF01852">
    <property type="entry name" value="START"/>
    <property type="match status" value="1"/>
</dbReference>
<evidence type="ECO:0000256" key="1">
    <source>
        <dbReference type="ARBA" id="ARBA00004123"/>
    </source>
</evidence>
<feature type="coiled-coil region" evidence="12">
    <location>
        <begin position="74"/>
        <end position="108"/>
    </location>
</feature>
<keyword evidence="3" id="KW-0221">Differentiation</keyword>
<keyword evidence="7 10" id="KW-0371">Homeobox</keyword>
<dbReference type="GO" id="GO:0003677">
    <property type="term" value="F:DNA binding"/>
    <property type="evidence" value="ECO:0007669"/>
    <property type="project" value="UniProtKB-UniRule"/>
</dbReference>
<dbReference type="PANTHER" id="PTHR45950:SF7">
    <property type="entry name" value="HOMEOBOX-LEUCINE ZIPPER PROTEIN ATHB-14"/>
    <property type="match status" value="1"/>
</dbReference>
<evidence type="ECO:0000256" key="11">
    <source>
        <dbReference type="RuleBase" id="RU000682"/>
    </source>
</evidence>
<dbReference type="InterPro" id="IPR013978">
    <property type="entry name" value="MEKHLA"/>
</dbReference>
<dbReference type="PROSITE" id="PS50071">
    <property type="entry name" value="HOMEOBOX_2"/>
    <property type="match status" value="1"/>
</dbReference>
<dbReference type="InterPro" id="IPR023393">
    <property type="entry name" value="START-like_dom_sf"/>
</dbReference>
<dbReference type="CDD" id="cd14686">
    <property type="entry name" value="bZIP"/>
    <property type="match status" value="1"/>
</dbReference>
<evidence type="ECO:0000256" key="3">
    <source>
        <dbReference type="ARBA" id="ARBA00022782"/>
    </source>
</evidence>
<dbReference type="GO" id="GO:0005634">
    <property type="term" value="C:nucleus"/>
    <property type="evidence" value="ECO:0007669"/>
    <property type="project" value="UniProtKB-SubCell"/>
</dbReference>
<evidence type="ECO:0000256" key="7">
    <source>
        <dbReference type="ARBA" id="ARBA00023155"/>
    </source>
</evidence>
<name>A0A078I1I9_BRANA</name>
<dbReference type="OMA" id="ADPNGCN"/>
<reference evidence="16 17" key="1">
    <citation type="journal article" date="2014" name="Science">
        <title>Plant genetics. Early allopolyploid evolution in the post-Neolithic Brassica napus oilseed genome.</title>
        <authorList>
            <person name="Chalhoub B."/>
            <person name="Denoeud F."/>
            <person name="Liu S."/>
            <person name="Parkin I.A."/>
            <person name="Tang H."/>
            <person name="Wang X."/>
            <person name="Chiquet J."/>
            <person name="Belcram H."/>
            <person name="Tong C."/>
            <person name="Samans B."/>
            <person name="Correa M."/>
            <person name="Da Silva C."/>
            <person name="Just J."/>
            <person name="Falentin C."/>
            <person name="Koh C.S."/>
            <person name="Le Clainche I."/>
            <person name="Bernard M."/>
            <person name="Bento P."/>
            <person name="Noel B."/>
            <person name="Labadie K."/>
            <person name="Alberti A."/>
            <person name="Charles M."/>
            <person name="Arnaud D."/>
            <person name="Guo H."/>
            <person name="Daviaud C."/>
            <person name="Alamery S."/>
            <person name="Jabbari K."/>
            <person name="Zhao M."/>
            <person name="Edger P.P."/>
            <person name="Chelaifa H."/>
            <person name="Tack D."/>
            <person name="Lassalle G."/>
            <person name="Mestiri I."/>
            <person name="Schnel N."/>
            <person name="Le Paslier M.C."/>
            <person name="Fan G."/>
            <person name="Renault V."/>
            <person name="Bayer P.E."/>
            <person name="Golicz A.A."/>
            <person name="Manoli S."/>
            <person name="Lee T.H."/>
            <person name="Thi V.H."/>
            <person name="Chalabi S."/>
            <person name="Hu Q."/>
            <person name="Fan C."/>
            <person name="Tollenaere R."/>
            <person name="Lu Y."/>
            <person name="Battail C."/>
            <person name="Shen J."/>
            <person name="Sidebottom C.H."/>
            <person name="Wang X."/>
            <person name="Canaguier A."/>
            <person name="Chauveau A."/>
            <person name="Berard A."/>
            <person name="Deniot G."/>
            <person name="Guan M."/>
            <person name="Liu Z."/>
            <person name="Sun F."/>
            <person name="Lim Y.P."/>
            <person name="Lyons E."/>
            <person name="Town C.D."/>
            <person name="Bancroft I."/>
            <person name="Wang X."/>
            <person name="Meng J."/>
            <person name="Ma J."/>
            <person name="Pires J.C."/>
            <person name="King G.J."/>
            <person name="Brunel D."/>
            <person name="Delourme R."/>
            <person name="Renard M."/>
            <person name="Aury J.M."/>
            <person name="Adams K.L."/>
            <person name="Batley J."/>
            <person name="Snowdon R.J."/>
            <person name="Tost J."/>
            <person name="Edwards D."/>
            <person name="Zhou Y."/>
            <person name="Hua W."/>
            <person name="Sharpe A.G."/>
            <person name="Paterson A.H."/>
            <person name="Guan C."/>
            <person name="Wincker P."/>
        </authorList>
    </citation>
    <scope>NUCLEOTIDE SEQUENCE [LARGE SCALE GENOMIC DNA]</scope>
    <source>
        <strain evidence="17">cv. Darmor-bzh</strain>
    </source>
</reference>
<evidence type="ECO:0000256" key="6">
    <source>
        <dbReference type="ARBA" id="ARBA00023125"/>
    </source>
</evidence>
<dbReference type="EMBL" id="LK032564">
    <property type="protein sequence ID" value="CDY43661.1"/>
    <property type="molecule type" value="Genomic_DNA"/>
</dbReference>
<evidence type="ECO:0000256" key="8">
    <source>
        <dbReference type="ARBA" id="ARBA00023163"/>
    </source>
</evidence>
<dbReference type="InterPro" id="IPR044830">
    <property type="entry name" value="HD-Zip_III"/>
</dbReference>
<dbReference type="Gramene" id="CDY43661">
    <property type="protein sequence ID" value="CDY43661"/>
    <property type="gene ID" value="GSBRNA2T00077008001"/>
</dbReference>
<dbReference type="SUPFAM" id="SSF46689">
    <property type="entry name" value="Homeodomain-like"/>
    <property type="match status" value="1"/>
</dbReference>
<keyword evidence="5 12" id="KW-0175">Coiled coil</keyword>
<dbReference type="InterPro" id="IPR001356">
    <property type="entry name" value="HD"/>
</dbReference>
<dbReference type="PaxDb" id="3708-A0A078I1I9"/>
<evidence type="ECO:0000256" key="9">
    <source>
        <dbReference type="ARBA" id="ARBA00023242"/>
    </source>
</evidence>
<dbReference type="GO" id="GO:0010014">
    <property type="term" value="P:meristem initiation"/>
    <property type="evidence" value="ECO:0007669"/>
    <property type="project" value="UniProtKB-ARBA"/>
</dbReference>
<evidence type="ECO:0000256" key="13">
    <source>
        <dbReference type="SAM" id="MobiDB-lite"/>
    </source>
</evidence>
<dbReference type="STRING" id="3708.A0A078I1I9"/>
<evidence type="ECO:0000313" key="17">
    <source>
        <dbReference type="Proteomes" id="UP000028999"/>
    </source>
</evidence>
<dbReference type="SMART" id="SM00234">
    <property type="entry name" value="START"/>
    <property type="match status" value="1"/>
</dbReference>
<evidence type="ECO:0000256" key="10">
    <source>
        <dbReference type="PROSITE-ProRule" id="PRU00108"/>
    </source>
</evidence>
<feature type="region of interest" description="Disordered" evidence="13">
    <location>
        <begin position="139"/>
        <end position="160"/>
    </location>
</feature>
<dbReference type="SMR" id="A0A078I1I9"/>
<evidence type="ECO:0000256" key="2">
    <source>
        <dbReference type="ARBA" id="ARBA00010338"/>
    </source>
</evidence>
<dbReference type="CDD" id="cd00086">
    <property type="entry name" value="homeodomain"/>
    <property type="match status" value="1"/>
</dbReference>
<proteinExistence type="inferred from homology"/>
<comment type="subcellular location">
    <subcellularLocation>
        <location evidence="1 10 11">Nucleus</location>
    </subcellularLocation>
</comment>
<keyword evidence="4" id="KW-0805">Transcription regulation</keyword>
<evidence type="ECO:0000259" key="14">
    <source>
        <dbReference type="PROSITE" id="PS50071"/>
    </source>
</evidence>
<dbReference type="Gene3D" id="3.30.530.20">
    <property type="match status" value="1"/>
</dbReference>
<dbReference type="FunFam" id="3.30.530.20:FF:000020">
    <property type="entry name" value="homeobox-leucine zipper protein ATHB-15"/>
    <property type="match status" value="1"/>
</dbReference>
<dbReference type="GO" id="GO:0008289">
    <property type="term" value="F:lipid binding"/>
    <property type="evidence" value="ECO:0007669"/>
    <property type="project" value="InterPro"/>
</dbReference>
<sequence>MMVHTMHRESPDKGLDSGKYVRYTPEQVEALERVYTECPKPSSLRRQQLIRECPILSNIEPKQIKVWFQNRRCREKQRKEAARLQTVNRKLNAMNKLLMEENDRLQKQVSHLVYENGHMKHQIHTASGTTTDNSCESVVVASGQQHQQQNPNPQHLQRDANNPAGLLSIAKEALAEFLSKATGTAVDWVQMIGMKPGPDSIGIVAISRNCSGIAARACGLVSLEPMKVAEILKDRPSWLRDCRSVDTLSVIPAGNGGTIELIYTQMYAPTTLAAARDFWTLRYTTCLEDGSYVVCERSLSAATGGPTGPPSSNFVRAEMRPSGFLIRPCDGGGSILHIVDHVDLDALSVPEVMRPLYESSKILAQKMTVAALRHVRQIAQETSGEVQYGGGRQPAVLRTFSQRLSRGFNDAVNGFVDDGCFGSGVLCAKASMLLQNVPPAVLVRFLREHRSEWADYGVDAYAAASLRASPFAVPCARAGGLPSNQVILPLAQTVEHEEFLEVVRLEGHAYSPEDMGLARDMYLLQLCSGVDEDVVGGCAQLVFAPIDESFADDAPLLPSGFRVIPLEPKSTSNNASVNRTLDLASALEGSTRQGGEADPNGCHFRSVLTIAFQFTFDNHTRDNVASMARQYVRNIVGSIQRVALAIAPRPDSSISPISAPTSPEALTLVRWISRSYRVHTGVDLFGSDSQISGDTLLHQVWSHTDAILCCSMKTNASPVFTFANQTGLDMLETTLVSLQDITLDKTLDEPGRKALCSEFPKIMQQGYAHLPAGVCASSMGRLVSYEQATVWKVLEDDESNHCLAFMFVNWSFV</sequence>
<dbReference type="PANTHER" id="PTHR45950">
    <property type="entry name" value="HOMEOBOX-LEUCINE ZIPPER PROTEIN ATHB-14"/>
    <property type="match status" value="1"/>
</dbReference>
<dbReference type="Pfam" id="PF00046">
    <property type="entry name" value="Homeodomain"/>
    <property type="match status" value="1"/>
</dbReference>
<evidence type="ECO:0000313" key="16">
    <source>
        <dbReference type="EMBL" id="CDY43661.1"/>
    </source>
</evidence>
<keyword evidence="6 10" id="KW-0238">DNA-binding</keyword>
<feature type="compositionally biased region" description="Low complexity" evidence="13">
    <location>
        <begin position="144"/>
        <end position="155"/>
    </location>
</feature>
<gene>
    <name evidence="16" type="primary">BnaA04g20300D</name>
    <name evidence="16" type="ORF">GSBRNA2T00077008001</name>
</gene>
<feature type="DNA-binding region" description="Homeobox" evidence="10">
    <location>
        <begin position="16"/>
        <end position="79"/>
    </location>
</feature>
<dbReference type="SUPFAM" id="SSF55961">
    <property type="entry name" value="Bet v1-like"/>
    <property type="match status" value="1"/>
</dbReference>
<feature type="domain" description="Homeobox" evidence="14">
    <location>
        <begin position="14"/>
        <end position="78"/>
    </location>
</feature>
<dbReference type="GO" id="GO:0003700">
    <property type="term" value="F:DNA-binding transcription factor activity"/>
    <property type="evidence" value="ECO:0007669"/>
    <property type="project" value="InterPro"/>
</dbReference>
<evidence type="ECO:0000259" key="15">
    <source>
        <dbReference type="PROSITE" id="PS50848"/>
    </source>
</evidence>
<dbReference type="InterPro" id="IPR009057">
    <property type="entry name" value="Homeodomain-like_sf"/>
</dbReference>
<dbReference type="Gene3D" id="1.10.10.60">
    <property type="entry name" value="Homeodomain-like"/>
    <property type="match status" value="1"/>
</dbReference>
<keyword evidence="17" id="KW-1185">Reference proteome</keyword>
<comment type="similarity">
    <text evidence="2">Belongs to the HD-ZIP homeobox family. Class III subfamily.</text>
</comment>
<accession>A0A078I1I9</accession>
<feature type="domain" description="START" evidence="15">
    <location>
        <begin position="159"/>
        <end position="387"/>
    </location>
</feature>
<dbReference type="FunFam" id="1.10.10.60:FF:000197">
    <property type="entry name" value="Homeobox-leucine zipper protein REVOLUTA"/>
    <property type="match status" value="1"/>
</dbReference>
<dbReference type="InterPro" id="IPR002913">
    <property type="entry name" value="START_lipid-bd_dom"/>
</dbReference>
<keyword evidence="9 10" id="KW-0539">Nucleus</keyword>
<organism evidence="16 17">
    <name type="scientific">Brassica napus</name>
    <name type="common">Rape</name>
    <dbReference type="NCBI Taxonomy" id="3708"/>
    <lineage>
        <taxon>Eukaryota</taxon>
        <taxon>Viridiplantae</taxon>
        <taxon>Streptophyta</taxon>
        <taxon>Embryophyta</taxon>
        <taxon>Tracheophyta</taxon>
        <taxon>Spermatophyta</taxon>
        <taxon>Magnoliopsida</taxon>
        <taxon>eudicotyledons</taxon>
        <taxon>Gunneridae</taxon>
        <taxon>Pentapetalae</taxon>
        <taxon>rosids</taxon>
        <taxon>malvids</taxon>
        <taxon>Brassicales</taxon>
        <taxon>Brassicaceae</taxon>
        <taxon>Brassiceae</taxon>
        <taxon>Brassica</taxon>
    </lineage>
</organism>
<dbReference type="Proteomes" id="UP000028999">
    <property type="component" value="Unassembled WGS sequence"/>
</dbReference>
<dbReference type="SMART" id="SM00389">
    <property type="entry name" value="HOX"/>
    <property type="match status" value="1"/>
</dbReference>
<dbReference type="Pfam" id="PF08670">
    <property type="entry name" value="MEKHLA"/>
    <property type="match status" value="1"/>
</dbReference>
<evidence type="ECO:0000256" key="4">
    <source>
        <dbReference type="ARBA" id="ARBA00023015"/>
    </source>
</evidence>
<protein>
    <submittedName>
        <fullName evidence="16">BnaA04g20300D protein</fullName>
    </submittedName>
</protein>
<dbReference type="GO" id="GO:0030154">
    <property type="term" value="P:cell differentiation"/>
    <property type="evidence" value="ECO:0007669"/>
    <property type="project" value="UniProtKB-KW"/>
</dbReference>
<dbReference type="PROSITE" id="PS50848">
    <property type="entry name" value="START"/>
    <property type="match status" value="1"/>
</dbReference>
<dbReference type="AlphaFoldDB" id="A0A078I1I9"/>
<keyword evidence="8" id="KW-0804">Transcription</keyword>
<dbReference type="CDD" id="cd08875">
    <property type="entry name" value="START_ArGLABRA2_like"/>
    <property type="match status" value="1"/>
</dbReference>